<sequence>MAAVCQETVKPSDSGLAPVNGLEMYYEVYGEGEPVILLHGAYMTIDLNWSQLIPVLSGNRKVIAVEMQGHGRTADIDRPFNYKDLASDIAGLLKHLDIDKADIIGYSFGGTVALKTAIDFPEMIDQMVIISTAYKLEGWLPKARETFHSLQPGFLDNTPLKAEYDKIAPNPGDWTAFVEKFIAFDKLNYDLEAENIKNIKSPVLFIMGDNDGVDLSHKTEMYKLCGGNVFGDVEGLPKSQLVILPGKTHVGLMMDTEPISAFIEPFLTNTPARESFFGQEKH</sequence>
<dbReference type="EMBL" id="JACVDC010000018">
    <property type="protein sequence ID" value="MBC9795943.1"/>
    <property type="molecule type" value="Genomic_DNA"/>
</dbReference>
<accession>A0A926JR67</accession>
<dbReference type="SUPFAM" id="SSF53474">
    <property type="entry name" value="alpha/beta-Hydrolases"/>
    <property type="match status" value="1"/>
</dbReference>
<keyword evidence="3" id="KW-1185">Reference proteome</keyword>
<dbReference type="PANTHER" id="PTHR43433">
    <property type="entry name" value="HYDROLASE, ALPHA/BETA FOLD FAMILY PROTEIN"/>
    <property type="match status" value="1"/>
</dbReference>
<name>A0A926JR67_9FLAO</name>
<comment type="caution">
    <text evidence="2">The sequence shown here is derived from an EMBL/GenBank/DDBJ whole genome shotgun (WGS) entry which is preliminary data.</text>
</comment>
<reference evidence="2 3" key="1">
    <citation type="submission" date="2020-09" db="EMBL/GenBank/DDBJ databases">
        <title>Sinomicrobium weinanense sp. nov., a halophilic bacteria isolated from saline-alkali soil.</title>
        <authorList>
            <person name="Wu P."/>
            <person name="Ren H."/>
            <person name="Mei Y."/>
            <person name="Liang Y."/>
            <person name="Chen Z."/>
        </authorList>
    </citation>
    <scope>NUCLEOTIDE SEQUENCE [LARGE SCALE GENOMIC DNA]</scope>
    <source>
        <strain evidence="2 3">FJxs</strain>
    </source>
</reference>
<evidence type="ECO:0000313" key="2">
    <source>
        <dbReference type="EMBL" id="MBC9795943.1"/>
    </source>
</evidence>
<protein>
    <submittedName>
        <fullName evidence="2">Alpha/beta hydrolase</fullName>
    </submittedName>
</protein>
<proteinExistence type="predicted"/>
<dbReference type="Gene3D" id="3.40.50.1820">
    <property type="entry name" value="alpha/beta hydrolase"/>
    <property type="match status" value="1"/>
</dbReference>
<dbReference type="PANTHER" id="PTHR43433:SF5">
    <property type="entry name" value="AB HYDROLASE-1 DOMAIN-CONTAINING PROTEIN"/>
    <property type="match status" value="1"/>
</dbReference>
<keyword evidence="2" id="KW-0378">Hydrolase</keyword>
<evidence type="ECO:0000259" key="1">
    <source>
        <dbReference type="Pfam" id="PF00561"/>
    </source>
</evidence>
<dbReference type="AlphaFoldDB" id="A0A926JR67"/>
<dbReference type="InterPro" id="IPR029058">
    <property type="entry name" value="AB_hydrolase_fold"/>
</dbReference>
<evidence type="ECO:0000313" key="3">
    <source>
        <dbReference type="Proteomes" id="UP000653730"/>
    </source>
</evidence>
<dbReference type="GO" id="GO:0016787">
    <property type="term" value="F:hydrolase activity"/>
    <property type="evidence" value="ECO:0007669"/>
    <property type="project" value="UniProtKB-KW"/>
</dbReference>
<organism evidence="2 3">
    <name type="scientific">Sinomicrobium weinanense</name>
    <dbReference type="NCBI Taxonomy" id="2842200"/>
    <lineage>
        <taxon>Bacteria</taxon>
        <taxon>Pseudomonadati</taxon>
        <taxon>Bacteroidota</taxon>
        <taxon>Flavobacteriia</taxon>
        <taxon>Flavobacteriales</taxon>
        <taxon>Flavobacteriaceae</taxon>
        <taxon>Sinomicrobium</taxon>
    </lineage>
</organism>
<dbReference type="InterPro" id="IPR050471">
    <property type="entry name" value="AB_hydrolase"/>
</dbReference>
<dbReference type="InterPro" id="IPR000073">
    <property type="entry name" value="AB_hydrolase_1"/>
</dbReference>
<dbReference type="Proteomes" id="UP000653730">
    <property type="component" value="Unassembled WGS sequence"/>
</dbReference>
<dbReference type="Pfam" id="PF00561">
    <property type="entry name" value="Abhydrolase_1"/>
    <property type="match status" value="1"/>
</dbReference>
<feature type="domain" description="AB hydrolase-1" evidence="1">
    <location>
        <begin position="34"/>
        <end position="155"/>
    </location>
</feature>
<gene>
    <name evidence="2" type="ORF">IBL28_08195</name>
</gene>
<dbReference type="PRINTS" id="PR00111">
    <property type="entry name" value="ABHYDROLASE"/>
</dbReference>